<protein>
    <submittedName>
        <fullName evidence="2">Uncharacterized protein</fullName>
    </submittedName>
</protein>
<keyword evidence="3" id="KW-1185">Reference proteome</keyword>
<comment type="caution">
    <text evidence="2">The sequence shown here is derived from an EMBL/GenBank/DDBJ whole genome shotgun (WGS) entry which is preliminary data.</text>
</comment>
<organism evidence="2 3">
    <name type="scientific">Physocladia obscura</name>
    <dbReference type="NCBI Taxonomy" id="109957"/>
    <lineage>
        <taxon>Eukaryota</taxon>
        <taxon>Fungi</taxon>
        <taxon>Fungi incertae sedis</taxon>
        <taxon>Chytridiomycota</taxon>
        <taxon>Chytridiomycota incertae sedis</taxon>
        <taxon>Chytridiomycetes</taxon>
        <taxon>Chytridiales</taxon>
        <taxon>Chytriomycetaceae</taxon>
        <taxon>Physocladia</taxon>
    </lineage>
</organism>
<accession>A0AAD5XFD4</accession>
<sequence length="326" mass="35639">MPLTVPIPLPADSDAVLDAYSNIRKTTAKSFSSAENNCNSTCTDSRTTNNLLALGLPFDASFPTAPFPASFPPSQSQINHDFTLASSANPLTLPLPHLQLHHTSLSSQSSHANILAPSGQSHPSVLHDACFSSGNSAADSTPLIVNNMPGSNWYHTHDIPSTRTTPPQHKKEDSLSMSDVMFDFQFDCHQMLPPQNNLVTSPQPHDTFQTQFFQRARSISDSYSLSTSCPVPGNSYFDSQDPGLGEMNSQKSLKQLQFAINSNGVPIRNSNNGNPPPPPSTQKSFHDKGIFIEFFLGRQRRPISTNQNETAITNSNSFTNIRIQKQ</sequence>
<evidence type="ECO:0000313" key="3">
    <source>
        <dbReference type="Proteomes" id="UP001211907"/>
    </source>
</evidence>
<dbReference type="Proteomes" id="UP001211907">
    <property type="component" value="Unassembled WGS sequence"/>
</dbReference>
<feature type="region of interest" description="Disordered" evidence="1">
    <location>
        <begin position="263"/>
        <end position="285"/>
    </location>
</feature>
<dbReference type="EMBL" id="JADGJH010001034">
    <property type="protein sequence ID" value="KAJ3119672.1"/>
    <property type="molecule type" value="Genomic_DNA"/>
</dbReference>
<dbReference type="AlphaFoldDB" id="A0AAD5XFD4"/>
<name>A0AAD5XFD4_9FUNG</name>
<evidence type="ECO:0000256" key="1">
    <source>
        <dbReference type="SAM" id="MobiDB-lite"/>
    </source>
</evidence>
<reference evidence="2" key="1">
    <citation type="submission" date="2020-05" db="EMBL/GenBank/DDBJ databases">
        <title>Phylogenomic resolution of chytrid fungi.</title>
        <authorList>
            <person name="Stajich J.E."/>
            <person name="Amses K."/>
            <person name="Simmons R."/>
            <person name="Seto K."/>
            <person name="Myers J."/>
            <person name="Bonds A."/>
            <person name="Quandt C.A."/>
            <person name="Barry K."/>
            <person name="Liu P."/>
            <person name="Grigoriev I."/>
            <person name="Longcore J.E."/>
            <person name="James T.Y."/>
        </authorList>
    </citation>
    <scope>NUCLEOTIDE SEQUENCE</scope>
    <source>
        <strain evidence="2">JEL0513</strain>
    </source>
</reference>
<evidence type="ECO:0000313" key="2">
    <source>
        <dbReference type="EMBL" id="KAJ3119672.1"/>
    </source>
</evidence>
<proteinExistence type="predicted"/>
<gene>
    <name evidence="2" type="ORF">HK100_000203</name>
</gene>